<evidence type="ECO:0000313" key="1">
    <source>
        <dbReference type="EMBL" id="GFU41463.1"/>
    </source>
</evidence>
<protein>
    <submittedName>
        <fullName evidence="1">Uncharacterized protein</fullName>
    </submittedName>
</protein>
<reference evidence="1" key="1">
    <citation type="submission" date="2020-08" db="EMBL/GenBank/DDBJ databases">
        <title>Multicomponent nature underlies the extraordinary mechanical properties of spider dragline silk.</title>
        <authorList>
            <person name="Kono N."/>
            <person name="Nakamura H."/>
            <person name="Mori M."/>
            <person name="Yoshida Y."/>
            <person name="Ohtoshi R."/>
            <person name="Malay A.D."/>
            <person name="Moran D.A.P."/>
            <person name="Tomita M."/>
            <person name="Numata K."/>
            <person name="Arakawa K."/>
        </authorList>
    </citation>
    <scope>NUCLEOTIDE SEQUENCE</scope>
</reference>
<keyword evidence="2" id="KW-1185">Reference proteome</keyword>
<evidence type="ECO:0000313" key="2">
    <source>
        <dbReference type="Proteomes" id="UP000887013"/>
    </source>
</evidence>
<dbReference type="AlphaFoldDB" id="A0A8X6QT12"/>
<comment type="caution">
    <text evidence="1">The sequence shown here is derived from an EMBL/GenBank/DDBJ whole genome shotgun (WGS) entry which is preliminary data.</text>
</comment>
<gene>
    <name evidence="1" type="ORF">NPIL_137871</name>
</gene>
<sequence>MFVQLRIALQIRPKTHDIQICNRELIRWQLPLKSIAITVISCTRSHLKSIIFNLEHQNNPSNTNPESYSVKYCQWLCIIRKANFHPLLKTQLPYQTKQHSTLSTRLVSDETNLSFNTPSMYS</sequence>
<dbReference type="Proteomes" id="UP000887013">
    <property type="component" value="Unassembled WGS sequence"/>
</dbReference>
<accession>A0A8X6QT12</accession>
<organism evidence="1 2">
    <name type="scientific">Nephila pilipes</name>
    <name type="common">Giant wood spider</name>
    <name type="synonym">Nephila maculata</name>
    <dbReference type="NCBI Taxonomy" id="299642"/>
    <lineage>
        <taxon>Eukaryota</taxon>
        <taxon>Metazoa</taxon>
        <taxon>Ecdysozoa</taxon>
        <taxon>Arthropoda</taxon>
        <taxon>Chelicerata</taxon>
        <taxon>Arachnida</taxon>
        <taxon>Araneae</taxon>
        <taxon>Araneomorphae</taxon>
        <taxon>Entelegynae</taxon>
        <taxon>Araneoidea</taxon>
        <taxon>Nephilidae</taxon>
        <taxon>Nephila</taxon>
    </lineage>
</organism>
<dbReference type="EMBL" id="BMAW01131948">
    <property type="protein sequence ID" value="GFU41463.1"/>
    <property type="molecule type" value="Genomic_DNA"/>
</dbReference>
<proteinExistence type="predicted"/>
<name>A0A8X6QT12_NEPPI</name>